<dbReference type="Pfam" id="PF08445">
    <property type="entry name" value="FR47"/>
    <property type="match status" value="1"/>
</dbReference>
<dbReference type="EMBL" id="BOOB01000021">
    <property type="protein sequence ID" value="GIH33168.1"/>
    <property type="molecule type" value="Genomic_DNA"/>
</dbReference>
<dbReference type="Proteomes" id="UP000651728">
    <property type="component" value="Unassembled WGS sequence"/>
</dbReference>
<dbReference type="RefSeq" id="WP_204286193.1">
    <property type="nucleotide sequence ID" value="NZ_BAABEJ010000002.1"/>
</dbReference>
<keyword evidence="3" id="KW-1185">Reference proteome</keyword>
<dbReference type="Gene3D" id="3.40.630.30">
    <property type="match status" value="1"/>
</dbReference>
<evidence type="ECO:0000259" key="1">
    <source>
        <dbReference type="PROSITE" id="PS51186"/>
    </source>
</evidence>
<dbReference type="PROSITE" id="PS51186">
    <property type="entry name" value="GNAT"/>
    <property type="match status" value="1"/>
</dbReference>
<name>A0ABQ4FEK1_9ACTN</name>
<dbReference type="InterPro" id="IPR013653">
    <property type="entry name" value="GCN5-like_dom"/>
</dbReference>
<evidence type="ECO:0000313" key="3">
    <source>
        <dbReference type="Proteomes" id="UP000651728"/>
    </source>
</evidence>
<dbReference type="InterPro" id="IPR000182">
    <property type="entry name" value="GNAT_dom"/>
</dbReference>
<dbReference type="InterPro" id="IPR016181">
    <property type="entry name" value="Acyl_CoA_acyltransferase"/>
</dbReference>
<accession>A0ABQ4FEK1</accession>
<gene>
    <name evidence="2" type="ORF">Mam01_33320</name>
</gene>
<protein>
    <recommendedName>
        <fullName evidence="1">N-acetyltransferase domain-containing protein</fullName>
    </recommendedName>
</protein>
<feature type="domain" description="N-acetyltransferase" evidence="1">
    <location>
        <begin position="139"/>
        <end position="266"/>
    </location>
</feature>
<reference evidence="2 3" key="1">
    <citation type="submission" date="2021-01" db="EMBL/GenBank/DDBJ databases">
        <title>Whole genome shotgun sequence of Microbispora amethystogenes NBRC 101907.</title>
        <authorList>
            <person name="Komaki H."/>
            <person name="Tamura T."/>
        </authorList>
    </citation>
    <scope>NUCLEOTIDE SEQUENCE [LARGE SCALE GENOMIC DNA]</scope>
    <source>
        <strain evidence="2 3">NBRC 101907</strain>
    </source>
</reference>
<organism evidence="2 3">
    <name type="scientific">Microbispora amethystogenes</name>
    <dbReference type="NCBI Taxonomy" id="1427754"/>
    <lineage>
        <taxon>Bacteria</taxon>
        <taxon>Bacillati</taxon>
        <taxon>Actinomycetota</taxon>
        <taxon>Actinomycetes</taxon>
        <taxon>Streptosporangiales</taxon>
        <taxon>Streptosporangiaceae</taxon>
        <taxon>Microbispora</taxon>
    </lineage>
</organism>
<comment type="caution">
    <text evidence="2">The sequence shown here is derived from an EMBL/GenBank/DDBJ whole genome shotgun (WGS) entry which is preliminary data.</text>
</comment>
<dbReference type="SUPFAM" id="SSF55729">
    <property type="entry name" value="Acyl-CoA N-acyltransferases (Nat)"/>
    <property type="match status" value="1"/>
</dbReference>
<proteinExistence type="predicted"/>
<evidence type="ECO:0000313" key="2">
    <source>
        <dbReference type="EMBL" id="GIH33168.1"/>
    </source>
</evidence>
<sequence length="266" mass="27291">MRPIPSVSPLAGEPEVAAASGDADLVMWAAQGMRPGVRAWAYGDAVAVASPALARRDRLVVRGEPARVVPLLRHALAEAGPSFRPLGEAALLEEVVRAAPELELAGHFTWMTAEKLAPPRAGAPDPAQGASAGAWSIGAEAGWLEPADEPEVAALLAAAHPHSYAVPGLPGVRRWAGIRDGAGALLAVAADAWSAPSVGLLAGVATAVPARGHGLGERVCRFAASALLDAHGRAALMVDDWNAPAIAVYERLGFSRRGLGVAAVRR</sequence>